<dbReference type="Pfam" id="PF01614">
    <property type="entry name" value="IclR_C"/>
    <property type="match status" value="1"/>
</dbReference>
<dbReference type="EC" id="6.2.1.1" evidence="2"/>
<evidence type="ECO:0000256" key="1">
    <source>
        <dbReference type="ARBA" id="ARBA00006432"/>
    </source>
</evidence>
<evidence type="ECO:0000313" key="12">
    <source>
        <dbReference type="Proteomes" id="UP000037685"/>
    </source>
</evidence>
<dbReference type="InterPro" id="IPR025110">
    <property type="entry name" value="AMP-bd_C"/>
</dbReference>
<dbReference type="Proteomes" id="UP000037685">
    <property type="component" value="Unassembled WGS sequence"/>
</dbReference>
<dbReference type="PANTHER" id="PTHR24095:SF14">
    <property type="entry name" value="ACETYL-COENZYME A SYNTHETASE 1"/>
    <property type="match status" value="1"/>
</dbReference>
<dbReference type="EMBL" id="LHCI01000106">
    <property type="protein sequence ID" value="KOX90264.1"/>
    <property type="molecule type" value="Genomic_DNA"/>
</dbReference>
<organism evidence="11 12">
    <name type="scientific">Thermus aquaticus</name>
    <dbReference type="NCBI Taxonomy" id="271"/>
    <lineage>
        <taxon>Bacteria</taxon>
        <taxon>Thermotogati</taxon>
        <taxon>Deinococcota</taxon>
        <taxon>Deinococci</taxon>
        <taxon>Thermales</taxon>
        <taxon>Thermaceae</taxon>
        <taxon>Thermus</taxon>
    </lineage>
</organism>
<dbReference type="PROSITE" id="PS00455">
    <property type="entry name" value="AMP_BINDING"/>
    <property type="match status" value="1"/>
</dbReference>
<dbReference type="GO" id="GO:0003987">
    <property type="term" value="F:acetate-CoA ligase activity"/>
    <property type="evidence" value="ECO:0007669"/>
    <property type="project" value="UniProtKB-EC"/>
</dbReference>
<dbReference type="InterPro" id="IPR005471">
    <property type="entry name" value="Tscrpt_reg_IclR_N"/>
</dbReference>
<evidence type="ECO:0000256" key="5">
    <source>
        <dbReference type="ARBA" id="ARBA00022840"/>
    </source>
</evidence>
<dbReference type="Pfam" id="PF09339">
    <property type="entry name" value="HTH_IclR"/>
    <property type="match status" value="1"/>
</dbReference>
<keyword evidence="8" id="KW-0804">Transcription</keyword>
<dbReference type="InterPro" id="IPR042099">
    <property type="entry name" value="ANL_N_sf"/>
</dbReference>
<evidence type="ECO:0000259" key="9">
    <source>
        <dbReference type="PROSITE" id="PS51077"/>
    </source>
</evidence>
<accession>A0A0N0U8N5</accession>
<keyword evidence="7" id="KW-0805">Transcription regulation</keyword>
<dbReference type="SUPFAM" id="SSF56801">
    <property type="entry name" value="Acetyl-CoA synthetase-like"/>
    <property type="match status" value="1"/>
</dbReference>
<dbReference type="Gene3D" id="3.30.300.30">
    <property type="match status" value="1"/>
</dbReference>
<feature type="domain" description="IclR-ED" evidence="10">
    <location>
        <begin position="38"/>
        <end position="236"/>
    </location>
</feature>
<evidence type="ECO:0000313" key="11">
    <source>
        <dbReference type="EMBL" id="KOX90264.1"/>
    </source>
</evidence>
<dbReference type="Pfam" id="PF00501">
    <property type="entry name" value="AMP-binding"/>
    <property type="match status" value="1"/>
</dbReference>
<evidence type="ECO:0000259" key="10">
    <source>
        <dbReference type="PROSITE" id="PS51078"/>
    </source>
</evidence>
<protein>
    <recommendedName>
        <fullName evidence="2">acetate--CoA ligase</fullName>
        <ecNumber evidence="2">6.2.1.1</ecNumber>
    </recommendedName>
</protein>
<dbReference type="GO" id="GO:0006355">
    <property type="term" value="P:regulation of DNA-templated transcription"/>
    <property type="evidence" value="ECO:0007669"/>
    <property type="project" value="InterPro"/>
</dbReference>
<comment type="caution">
    <text evidence="11">The sequence shown here is derived from an EMBL/GenBank/DDBJ whole genome shotgun (WGS) entry which is preliminary data.</text>
</comment>
<dbReference type="PROSITE" id="PS51077">
    <property type="entry name" value="HTH_ICLR"/>
    <property type="match status" value="1"/>
</dbReference>
<gene>
    <name evidence="11" type="primary">acs_1</name>
    <name evidence="11" type="ORF">BVI061214_01453</name>
</gene>
<keyword evidence="6" id="KW-0007">Acetylation</keyword>
<dbReference type="PANTHER" id="PTHR24095">
    <property type="entry name" value="ACETYL-COENZYME A SYNTHETASE"/>
    <property type="match status" value="1"/>
</dbReference>
<dbReference type="InterPro" id="IPR014757">
    <property type="entry name" value="Tscrpt_reg_IclR_C"/>
</dbReference>
<evidence type="ECO:0000256" key="7">
    <source>
        <dbReference type="ARBA" id="ARBA00023015"/>
    </source>
</evidence>
<dbReference type="SUPFAM" id="SSF55781">
    <property type="entry name" value="GAF domain-like"/>
    <property type="match status" value="1"/>
</dbReference>
<dbReference type="Gene3D" id="3.40.50.12780">
    <property type="entry name" value="N-terminal domain of ligase-like"/>
    <property type="match status" value="1"/>
</dbReference>
<evidence type="ECO:0000256" key="6">
    <source>
        <dbReference type="ARBA" id="ARBA00022990"/>
    </source>
</evidence>
<name>A0A0N0U8N5_THEAQ</name>
<dbReference type="Pfam" id="PF16177">
    <property type="entry name" value="ACAS_N"/>
    <property type="match status" value="1"/>
</dbReference>
<dbReference type="GO" id="GO:0005524">
    <property type="term" value="F:ATP binding"/>
    <property type="evidence" value="ECO:0007669"/>
    <property type="project" value="UniProtKB-KW"/>
</dbReference>
<dbReference type="Gene3D" id="1.10.10.10">
    <property type="entry name" value="Winged helix-like DNA-binding domain superfamily/Winged helix DNA-binding domain"/>
    <property type="match status" value="1"/>
</dbReference>
<evidence type="ECO:0000256" key="8">
    <source>
        <dbReference type="ARBA" id="ARBA00023163"/>
    </source>
</evidence>
<dbReference type="Pfam" id="PF13193">
    <property type="entry name" value="AMP-binding_C"/>
    <property type="match status" value="1"/>
</dbReference>
<dbReference type="InterPro" id="IPR029016">
    <property type="entry name" value="GAF-like_dom_sf"/>
</dbReference>
<keyword evidence="4" id="KW-0547">Nucleotide-binding</keyword>
<proteinExistence type="inferred from homology"/>
<reference evidence="11 12" key="1">
    <citation type="submission" date="2015-07" db="EMBL/GenBank/DDBJ databases">
        <authorList>
            <person name="Noorani M."/>
        </authorList>
    </citation>
    <scope>NUCLEOTIDE SEQUENCE [LARGE SCALE GENOMIC DNA]</scope>
    <source>
        <strain evidence="12">ATCC 25104 / DSM 625 / JCM 10724 / NBRC 103206 / NCIMB 11243 / YT-1</strain>
    </source>
</reference>
<comment type="similarity">
    <text evidence="1">Belongs to the ATP-dependent AMP-binding enzyme family.</text>
</comment>
<dbReference type="GO" id="GO:0003677">
    <property type="term" value="F:DNA binding"/>
    <property type="evidence" value="ECO:0007669"/>
    <property type="project" value="InterPro"/>
</dbReference>
<evidence type="ECO:0000256" key="3">
    <source>
        <dbReference type="ARBA" id="ARBA00022598"/>
    </source>
</evidence>
<feature type="domain" description="HTH iclR-type" evidence="9">
    <location>
        <begin position="7"/>
        <end position="67"/>
    </location>
</feature>
<dbReference type="InterPro" id="IPR020845">
    <property type="entry name" value="AMP-binding_CS"/>
</dbReference>
<dbReference type="Gene3D" id="3.30.450.40">
    <property type="match status" value="1"/>
</dbReference>
<dbReference type="InterPro" id="IPR036388">
    <property type="entry name" value="WH-like_DNA-bd_sf"/>
</dbReference>
<dbReference type="SUPFAM" id="SSF46785">
    <property type="entry name" value="Winged helix' DNA-binding domain"/>
    <property type="match status" value="1"/>
</dbReference>
<sequence>MPRRKGLSTVQAALRVLAYLAEHPEGVEAKEVARHLGRSLSAAYALLNSLVEEGFAVKGEGRYTLARARPAPKAQGFLEEALEELYLRTRERCYLALLTPEGVRLKTRGRQGQPNPLGETLPPEAHALALGKVLLAHGVLPVPPLFPKTPYTLTDPLALEAELERVRASGLAVGMEEYALGISALAAPLLGPKGEVLGALGVVVPARRFPFAFSRLARALSEVAQVSAHLPAPEPPPLPPPAEVGPQVEVVEPPSELLEKANLQDFPALYRQSLEDPEGFWGDFAQGLLWARPWERVYDAESRAWFQGGLTNAALNALDRHLPERSQQVALLTLDGEGTLEKWTYRELHDLSARLAGVLKDLGVGPGDRVALYLPTGVEAAIAMLACARLGAVHMALPMGLGPEVLRQRLLKGEARLLIAADGYYLRGRFAPTRAAVEAALSGLDLPVLWHRRGTTEFLERAMEGKPQEALPVPSSHPLFLLHTSGSTGTPKGVVHGHGGYMVGVAWALRHLFDLKPGEVFHTTADLFWIVGHSFGLYAPLFLGGTSLLLEDRPDHPSPSAFYQRLERLGVRVLLTSPTVLRTLRRHGEARPTGLRLVGSVGEALAPEVWRWTRENLAWPLDNWWQTELGAPALATPLPLPAKPGFVGVPLPGVEARVVDGEGRVLPPGERGHLVLLRAGPAQLVGLLGGENPWRGGLYLTGDLALMDEEGYFRILGRSEEVIKLGEARLGTAEVEAALLTHPQVAEAAAIGLPGEEGERLVLFVVPRTKDLPEELKPLLAEKLKAHLFCHLGPLGPVEVFFTESLPRTRSGKILRRLLKAELLGVDPGDTSGLEDGYGGGKDS</sequence>
<dbReference type="InterPro" id="IPR036390">
    <property type="entry name" value="WH_DNA-bd_sf"/>
</dbReference>
<keyword evidence="3 11" id="KW-0436">Ligase</keyword>
<dbReference type="PATRIC" id="fig|271.14.peg.1529"/>
<dbReference type="GO" id="GO:0006085">
    <property type="term" value="P:acetyl-CoA biosynthetic process"/>
    <property type="evidence" value="ECO:0007669"/>
    <property type="project" value="TreeGrafter"/>
</dbReference>
<keyword evidence="5" id="KW-0067">ATP-binding</keyword>
<dbReference type="PROSITE" id="PS51078">
    <property type="entry name" value="ICLR_ED"/>
    <property type="match status" value="1"/>
</dbReference>
<dbReference type="InterPro" id="IPR000873">
    <property type="entry name" value="AMP-dep_synth/lig_dom"/>
</dbReference>
<evidence type="ECO:0000256" key="2">
    <source>
        <dbReference type="ARBA" id="ARBA00013275"/>
    </source>
</evidence>
<dbReference type="AlphaFoldDB" id="A0A0N0U8N5"/>
<dbReference type="RefSeq" id="WP_053767864.1">
    <property type="nucleotide sequence ID" value="NZ_LHCI01000106.1"/>
</dbReference>
<evidence type="ECO:0000256" key="4">
    <source>
        <dbReference type="ARBA" id="ARBA00022741"/>
    </source>
</evidence>
<dbReference type="InterPro" id="IPR045851">
    <property type="entry name" value="AMP-bd_C_sf"/>
</dbReference>
<dbReference type="InterPro" id="IPR032387">
    <property type="entry name" value="ACAS_N"/>
</dbReference>